<dbReference type="RefSeq" id="WP_139346227.1">
    <property type="nucleotide sequence ID" value="NZ_JACHEJ010000008.1"/>
</dbReference>
<evidence type="ECO:0000313" key="1">
    <source>
        <dbReference type="EMBL" id="MBB6181166.1"/>
    </source>
</evidence>
<dbReference type="SUPFAM" id="SSF55729">
    <property type="entry name" value="Acyl-CoA N-acyltransferases (Nat)"/>
    <property type="match status" value="1"/>
</dbReference>
<reference evidence="1 2" key="1">
    <citation type="submission" date="2020-08" db="EMBL/GenBank/DDBJ databases">
        <title>Genomic Encyclopedia of Type Strains, Phase IV (KMG-IV): sequencing the most valuable type-strain genomes for metagenomic binning, comparative biology and taxonomic classification.</title>
        <authorList>
            <person name="Goeker M."/>
        </authorList>
    </citation>
    <scope>NUCLEOTIDE SEQUENCE [LARGE SCALE GENOMIC DNA]</scope>
    <source>
        <strain evidence="1 2">DSM 102134</strain>
    </source>
</reference>
<name>A0A7W9Z1X7_9HYPH</name>
<dbReference type="Gene3D" id="3.40.630.30">
    <property type="match status" value="1"/>
</dbReference>
<dbReference type="AlphaFoldDB" id="A0A7W9Z1X7"/>
<gene>
    <name evidence="1" type="ORF">HNQ75_003151</name>
</gene>
<organism evidence="1 2">
    <name type="scientific">Pseudorhizobium flavum</name>
    <dbReference type="NCBI Taxonomy" id="1335061"/>
    <lineage>
        <taxon>Bacteria</taxon>
        <taxon>Pseudomonadati</taxon>
        <taxon>Pseudomonadota</taxon>
        <taxon>Alphaproteobacteria</taxon>
        <taxon>Hyphomicrobiales</taxon>
        <taxon>Rhizobiaceae</taxon>
        <taxon>Rhizobium/Agrobacterium group</taxon>
        <taxon>Pseudorhizobium</taxon>
    </lineage>
</organism>
<keyword evidence="2" id="KW-1185">Reference proteome</keyword>
<sequence length="367" mass="39656">MGRIRALTESDAGAVAALFQRVFRRQNTPPPAALLADIRAVYLDDEACAPELPSLVHVEDDGALSGFIGRHVLAMTLDDRPLRMALCSSIMVDAERTGPLSGAKLLKAALEGPQDLSFTDTASDVSLRMWRGLGGLALPQHSLDWVRIVDPAMALLDGAGCRLSFLSHLKPLARMAGRRVRSRVQTDPLRWAAFPNDQKAVTTRTIEPEEFADIFGTCTRHFSLRPAWPAEETARLARQAMTKPAYGEAVIVGMFDRRQTAIGASFYHVRPGSTARVLQLLALPGQEGPVLDAVLVDAAARGASLVRGRMQPAFMNAMLGRRLALVNTGSSIVHSRDEALLEKARSGDAFLNGLAGEQWSRMIGGAS</sequence>
<evidence type="ECO:0000313" key="2">
    <source>
        <dbReference type="Proteomes" id="UP000535501"/>
    </source>
</evidence>
<dbReference type="Proteomes" id="UP000535501">
    <property type="component" value="Unassembled WGS sequence"/>
</dbReference>
<dbReference type="InterPro" id="IPR016181">
    <property type="entry name" value="Acyl_CoA_acyltransferase"/>
</dbReference>
<comment type="caution">
    <text evidence="1">The sequence shown here is derived from an EMBL/GenBank/DDBJ whole genome shotgun (WGS) entry which is preliminary data.</text>
</comment>
<protein>
    <submittedName>
        <fullName evidence="1">Uncharacterized protein</fullName>
    </submittedName>
</protein>
<proteinExistence type="predicted"/>
<accession>A0A7W9Z1X7</accession>
<dbReference type="EMBL" id="JACHEJ010000008">
    <property type="protein sequence ID" value="MBB6181166.1"/>
    <property type="molecule type" value="Genomic_DNA"/>
</dbReference>